<evidence type="ECO:0000256" key="3">
    <source>
        <dbReference type="ARBA" id="ARBA00022723"/>
    </source>
</evidence>
<dbReference type="InterPro" id="IPR001965">
    <property type="entry name" value="Znf_PHD"/>
</dbReference>
<dbReference type="SMART" id="SM01408">
    <property type="entry name" value="ING"/>
    <property type="match status" value="1"/>
</dbReference>
<dbReference type="InterPro" id="IPR024610">
    <property type="entry name" value="ING_N_histone-binding"/>
</dbReference>
<dbReference type="CDD" id="cd15505">
    <property type="entry name" value="PHD_ING"/>
    <property type="match status" value="1"/>
</dbReference>
<comment type="caution">
    <text evidence="15">The sequence shown here is derived from an EMBL/GenBank/DDBJ whole genome shotgun (WGS) entry which is preliminary data.</text>
</comment>
<reference evidence="15 16" key="1">
    <citation type="journal article" date="2023" name="BMC Biol.">
        <title>The compact genome of the sponge Oopsacas minuta (Hexactinellida) is lacking key metazoan core genes.</title>
        <authorList>
            <person name="Santini S."/>
            <person name="Schenkelaars Q."/>
            <person name="Jourda C."/>
            <person name="Duchesne M."/>
            <person name="Belahbib H."/>
            <person name="Rocher C."/>
            <person name="Selva M."/>
            <person name="Riesgo A."/>
            <person name="Vervoort M."/>
            <person name="Leys S.P."/>
            <person name="Kodjabachian L."/>
            <person name="Le Bivic A."/>
            <person name="Borchiellini C."/>
            <person name="Claverie J.M."/>
            <person name="Renard E."/>
        </authorList>
    </citation>
    <scope>NUCLEOTIDE SEQUENCE [LARGE SCALE GENOMIC DNA]</scope>
    <source>
        <strain evidence="15">SPO-2</strain>
    </source>
</reference>
<evidence type="ECO:0000256" key="8">
    <source>
        <dbReference type="PIRSR" id="PIRSR628651-50"/>
    </source>
</evidence>
<dbReference type="Proteomes" id="UP001165289">
    <property type="component" value="Unassembled WGS sequence"/>
</dbReference>
<evidence type="ECO:0000256" key="6">
    <source>
        <dbReference type="ARBA" id="ARBA00022853"/>
    </source>
</evidence>
<feature type="site" description="Histone H3K4me3 binding" evidence="8">
    <location>
        <position position="188"/>
    </location>
</feature>
<dbReference type="SMART" id="SM00249">
    <property type="entry name" value="PHD"/>
    <property type="match status" value="1"/>
</dbReference>
<feature type="coiled-coil region" evidence="12">
    <location>
        <begin position="27"/>
        <end position="54"/>
    </location>
</feature>
<dbReference type="GO" id="GO:0005634">
    <property type="term" value="C:nucleus"/>
    <property type="evidence" value="ECO:0007669"/>
    <property type="project" value="UniProtKB-SubCell"/>
</dbReference>
<dbReference type="PROSITE" id="PS01359">
    <property type="entry name" value="ZF_PHD_1"/>
    <property type="match status" value="1"/>
</dbReference>
<dbReference type="GO" id="GO:0008270">
    <property type="term" value="F:zinc ion binding"/>
    <property type="evidence" value="ECO:0007669"/>
    <property type="project" value="UniProtKB-KW"/>
</dbReference>
<dbReference type="InterPro" id="IPR019786">
    <property type="entry name" value="Zinc_finger_PHD-type_CS"/>
</dbReference>
<feature type="binding site" evidence="9">
    <location>
        <position position="180"/>
    </location>
    <ligand>
        <name>Zn(2+)</name>
        <dbReference type="ChEBI" id="CHEBI:29105"/>
        <label>1</label>
    </ligand>
</feature>
<evidence type="ECO:0000256" key="11">
    <source>
        <dbReference type="RuleBase" id="RU361213"/>
    </source>
</evidence>
<dbReference type="AlphaFoldDB" id="A0AAV7JYW5"/>
<evidence type="ECO:0000256" key="2">
    <source>
        <dbReference type="ARBA" id="ARBA00010210"/>
    </source>
</evidence>
<name>A0AAV7JYW5_9METZ</name>
<keyword evidence="12" id="KW-0175">Coiled coil</keyword>
<dbReference type="InterPro" id="IPR011011">
    <property type="entry name" value="Znf_FYVE_PHD"/>
</dbReference>
<feature type="binding site" evidence="9">
    <location>
        <position position="191"/>
    </location>
    <ligand>
        <name>Zn(2+)</name>
        <dbReference type="ChEBI" id="CHEBI:29105"/>
        <label>2</label>
    </ligand>
</feature>
<organism evidence="15 16">
    <name type="scientific">Oopsacas minuta</name>
    <dbReference type="NCBI Taxonomy" id="111878"/>
    <lineage>
        <taxon>Eukaryota</taxon>
        <taxon>Metazoa</taxon>
        <taxon>Porifera</taxon>
        <taxon>Hexactinellida</taxon>
        <taxon>Hexasterophora</taxon>
        <taxon>Lyssacinosida</taxon>
        <taxon>Leucopsacidae</taxon>
        <taxon>Oopsacas</taxon>
    </lineage>
</organism>
<dbReference type="SUPFAM" id="SSF57903">
    <property type="entry name" value="FYVE/PHD zinc finger"/>
    <property type="match status" value="1"/>
</dbReference>
<feature type="binding site" evidence="9">
    <location>
        <position position="205"/>
    </location>
    <ligand>
        <name>Zn(2+)</name>
        <dbReference type="ChEBI" id="CHEBI:29105"/>
        <label>1</label>
    </ligand>
</feature>
<feature type="site" description="Histone H3K4me3 binding" evidence="8">
    <location>
        <position position="192"/>
    </location>
</feature>
<comment type="domain">
    <text evidence="11">The PHD-type zinc finger mediates the binding to H3K4me3.</text>
</comment>
<comment type="function">
    <text evidence="11">Component of an histone acetyltransferase complex.</text>
</comment>
<keyword evidence="16" id="KW-1185">Reference proteome</keyword>
<evidence type="ECO:0000256" key="10">
    <source>
        <dbReference type="PROSITE-ProRule" id="PRU00146"/>
    </source>
</evidence>
<feature type="binding site" evidence="9">
    <location>
        <position position="196"/>
    </location>
    <ligand>
        <name>Zn(2+)</name>
        <dbReference type="ChEBI" id="CHEBI:29105"/>
        <label>2</label>
    </ligand>
</feature>
<evidence type="ECO:0000256" key="13">
    <source>
        <dbReference type="SAM" id="MobiDB-lite"/>
    </source>
</evidence>
<proteinExistence type="inferred from homology"/>
<dbReference type="GO" id="GO:0006325">
    <property type="term" value="P:chromatin organization"/>
    <property type="evidence" value="ECO:0007669"/>
    <property type="project" value="UniProtKB-KW"/>
</dbReference>
<keyword evidence="5 9" id="KW-0862">Zinc</keyword>
<feature type="region of interest" description="Disordered" evidence="13">
    <location>
        <begin position="110"/>
        <end position="169"/>
    </location>
</feature>
<feature type="domain" description="PHD-type" evidence="14">
    <location>
        <begin position="175"/>
        <end position="223"/>
    </location>
</feature>
<keyword evidence="7 11" id="KW-0539">Nucleus</keyword>
<sequence length="223" mass="25749">MTTQILENYLDSIRHLPSDLQRNFGLMSEFDKKAEKLQKTINELSETYKQDAKTTDDKTKTKILKQIKQHFNSIRKCSDDKVDLAYSTYELVDQHIRHLDSDLNHYEQSLKKRDTSFSTESTSSKRRSTLSECSRPSKHSRTVSEVSARSNSRSEDGDRDSKNGDLDMPVDPNEPTYCICDKVSYGQMIGCDNSDCTIEWFHFECVGLTSQPTGQWYCPKCRE</sequence>
<feature type="binding site" evidence="9">
    <location>
        <position position="178"/>
    </location>
    <ligand>
        <name>Zn(2+)</name>
        <dbReference type="ChEBI" id="CHEBI:29105"/>
        <label>1</label>
    </ligand>
</feature>
<feature type="compositionally biased region" description="Basic and acidic residues" evidence="13">
    <location>
        <begin position="152"/>
        <end position="165"/>
    </location>
</feature>
<gene>
    <name evidence="15" type="ORF">LOD99_2994</name>
</gene>
<comment type="subcellular location">
    <subcellularLocation>
        <location evidence="1 11">Nucleus</location>
    </subcellularLocation>
</comment>
<dbReference type="InterPro" id="IPR013083">
    <property type="entry name" value="Znf_RING/FYVE/PHD"/>
</dbReference>
<dbReference type="Pfam" id="PF12998">
    <property type="entry name" value="ING"/>
    <property type="match status" value="1"/>
</dbReference>
<dbReference type="EMBL" id="JAKMXF010000233">
    <property type="protein sequence ID" value="KAI6654149.1"/>
    <property type="molecule type" value="Genomic_DNA"/>
</dbReference>
<evidence type="ECO:0000256" key="4">
    <source>
        <dbReference type="ARBA" id="ARBA00022771"/>
    </source>
</evidence>
<dbReference type="Gene3D" id="3.30.40.10">
    <property type="entry name" value="Zinc/RING finger domain, C3HC4 (zinc finger)"/>
    <property type="match status" value="1"/>
</dbReference>
<comment type="subunit">
    <text evidence="11">Component of an histone acetyltransferase complex. Interacts with H3K4me3 and to a lesser extent with H3K4me2.</text>
</comment>
<dbReference type="FunFam" id="3.30.40.10:FF:000016">
    <property type="entry name" value="Inhibitor of growth protein"/>
    <property type="match status" value="1"/>
</dbReference>
<dbReference type="PROSITE" id="PS50016">
    <property type="entry name" value="ZF_PHD_2"/>
    <property type="match status" value="1"/>
</dbReference>
<keyword evidence="3 9" id="KW-0479">Metal-binding</keyword>
<accession>A0AAV7JYW5</accession>
<evidence type="ECO:0000313" key="16">
    <source>
        <dbReference type="Proteomes" id="UP001165289"/>
    </source>
</evidence>
<feature type="site" description="Histone H3K4me3 binding" evidence="8">
    <location>
        <position position="200"/>
    </location>
</feature>
<evidence type="ECO:0000256" key="12">
    <source>
        <dbReference type="SAM" id="Coils"/>
    </source>
</evidence>
<evidence type="ECO:0000259" key="14">
    <source>
        <dbReference type="PROSITE" id="PS50016"/>
    </source>
</evidence>
<feature type="site" description="Histone H3K4me3 binding" evidence="8">
    <location>
        <position position="177"/>
    </location>
</feature>
<dbReference type="PANTHER" id="PTHR10333">
    <property type="entry name" value="INHIBITOR OF GROWTH PROTEIN"/>
    <property type="match status" value="1"/>
</dbReference>
<feature type="binding site" evidence="9">
    <location>
        <position position="202"/>
    </location>
    <ligand>
        <name>Zn(2+)</name>
        <dbReference type="ChEBI" id="CHEBI:29105"/>
        <label>1</label>
    </ligand>
</feature>
<evidence type="ECO:0000256" key="7">
    <source>
        <dbReference type="ARBA" id="ARBA00023242"/>
    </source>
</evidence>
<dbReference type="InterPro" id="IPR019787">
    <property type="entry name" value="Znf_PHD-finger"/>
</dbReference>
<dbReference type="InterPro" id="IPR028651">
    <property type="entry name" value="ING_fam"/>
</dbReference>
<protein>
    <recommendedName>
        <fullName evidence="11">Inhibitor of growth protein</fullName>
    </recommendedName>
</protein>
<keyword evidence="6 11" id="KW-0156">Chromatin regulator</keyword>
<evidence type="ECO:0000256" key="9">
    <source>
        <dbReference type="PIRSR" id="PIRSR628651-51"/>
    </source>
</evidence>
<feature type="binding site" evidence="9">
    <location>
        <position position="221"/>
    </location>
    <ligand>
        <name>Zn(2+)</name>
        <dbReference type="ChEBI" id="CHEBI:29105"/>
        <label>2</label>
    </ligand>
</feature>
<evidence type="ECO:0000256" key="5">
    <source>
        <dbReference type="ARBA" id="ARBA00022833"/>
    </source>
</evidence>
<feature type="binding site" evidence="9">
    <location>
        <position position="218"/>
    </location>
    <ligand>
        <name>Zn(2+)</name>
        <dbReference type="ChEBI" id="CHEBI:29105"/>
        <label>2</label>
    </ligand>
</feature>
<evidence type="ECO:0000313" key="15">
    <source>
        <dbReference type="EMBL" id="KAI6654149.1"/>
    </source>
</evidence>
<evidence type="ECO:0000256" key="1">
    <source>
        <dbReference type="ARBA" id="ARBA00004123"/>
    </source>
</evidence>
<comment type="similarity">
    <text evidence="2 11">Belongs to the ING family.</text>
</comment>
<dbReference type="Gene3D" id="6.10.140.1740">
    <property type="match status" value="1"/>
</dbReference>
<keyword evidence="4 10" id="KW-0863">Zinc-finger</keyword>